<dbReference type="EMBL" id="PNIK01000073">
    <property type="protein sequence ID" value="PMP66582.1"/>
    <property type="molecule type" value="Genomic_DNA"/>
</dbReference>
<proteinExistence type="predicted"/>
<dbReference type="AlphaFoldDB" id="A0A2N7PMV2"/>
<accession>A0A2N7PMV2</accession>
<evidence type="ECO:0000313" key="1">
    <source>
        <dbReference type="EMBL" id="PMP66582.1"/>
    </source>
</evidence>
<protein>
    <recommendedName>
        <fullName evidence="3">Amphi-Trp domain-containing protein</fullName>
    </recommendedName>
</protein>
<sequence length="75" mass="8724">MGEMKKEIKLFFDKDSLAVLFNQIARDIKAGYMQVGDLKIEASGDVEAEIEYKEKEESDGKIKCVMEWGLKWYKK</sequence>
<dbReference type="Proteomes" id="UP000235460">
    <property type="component" value="Unassembled WGS sequence"/>
</dbReference>
<evidence type="ECO:0000313" key="2">
    <source>
        <dbReference type="Proteomes" id="UP000235460"/>
    </source>
</evidence>
<reference evidence="1 2" key="1">
    <citation type="submission" date="2018-01" db="EMBL/GenBank/DDBJ databases">
        <title>Metagenomic assembled genomes from two thermal pools in the Uzon Caldera, Kamchatka, Russia.</title>
        <authorList>
            <person name="Wilkins L."/>
            <person name="Ettinger C."/>
        </authorList>
    </citation>
    <scope>NUCLEOTIDE SEQUENCE [LARGE SCALE GENOMIC DNA]</scope>
    <source>
        <strain evidence="1">ZAV-08</strain>
    </source>
</reference>
<comment type="caution">
    <text evidence="1">The sequence shown here is derived from an EMBL/GenBank/DDBJ whole genome shotgun (WGS) entry which is preliminary data.</text>
</comment>
<organism evidence="1 2">
    <name type="scientific">Thermodesulfobacterium geofontis</name>
    <dbReference type="NCBI Taxonomy" id="1295609"/>
    <lineage>
        <taxon>Bacteria</taxon>
        <taxon>Pseudomonadati</taxon>
        <taxon>Thermodesulfobacteriota</taxon>
        <taxon>Thermodesulfobacteria</taxon>
        <taxon>Thermodesulfobacteriales</taxon>
        <taxon>Thermodesulfobacteriaceae</taxon>
        <taxon>Thermodesulfobacterium</taxon>
    </lineage>
</organism>
<gene>
    <name evidence="1" type="ORF">C0190_05345</name>
</gene>
<name>A0A2N7PMV2_9BACT</name>
<evidence type="ECO:0008006" key="3">
    <source>
        <dbReference type="Google" id="ProtNLM"/>
    </source>
</evidence>